<comment type="caution">
    <text evidence="2">The sequence shown here is derived from an EMBL/GenBank/DDBJ whole genome shotgun (WGS) entry which is preliminary data.</text>
</comment>
<sequence length="705" mass="80265">MRESYYMRDRDPVRRRQLLLPWLNVHVLKSNPAVLFALLHYRTAYSPQSWAPFDSRQLNFTWTGGYFDVDFSPKCVVMYGDGYGSLVDWEAKVAHRADTLGYPRAILVLEAQAHLLETLCNIVDKIFEGVDPLQTPRAEKWHDLVSHEAFRETGAIEFWSPYTNQAFSRPPMFNCEYLITLAKSRLDETGDHLWYLQCDAAYMRRHVKILSETEILKKASPQIRALMITEQIILEVLSYFHWVWIETECKHVEAVRKRFSDSIYPGTPLPPSYDKALGALEALLQGQVRQKTKFLEELLPYIPGMQKHWELDPSRVPSDAPSDAFGSIRRTTPRDTQKSLTDDPLDWCLTRLQGNPNSQHHFDHAMLFAMLQDHLSSNPSEGKRLDEITYQVLSDLSTSHEMLIAVQSHRPQNTTRAPEEIIATEDRVSWKLVQPFEINQDVCRDIGTAFVKDFYHVKPPTGPKNVEWLSQSQALSKATEKFWESIRGFMRKELTQRDIKAFTLEEADTLLGVASAHLSEEYIQDKQRAEAEILSAINIAGKPEPIAGAFSEDPEPSAASSTMAQGREKVKTRGEQCSSASDVTEPPAEAAEEVTKNAVISLTRESLGVIHLMFPSKDEVAKDVTWDRFVRVMIEAGFTARNNSGSAVAFKQLGEGGRIVFHKPHPADKIDPVLLRIMGKRMAKWFGWKRELFALRDGMASDVQE</sequence>
<reference evidence="2" key="1">
    <citation type="journal article" date="2020" name="bioRxiv">
        <title>Historical genomics reveals the evolutionary mechanisms behind multiple outbreaks of the host-specific coffee wilt pathogen Fusarium xylarioides.</title>
        <authorList>
            <person name="Peck D."/>
            <person name="Nowell R.W."/>
            <person name="Flood J."/>
            <person name="Ryan M.J."/>
            <person name="Barraclough T.G."/>
        </authorList>
    </citation>
    <scope>NUCLEOTIDE SEQUENCE</scope>
    <source>
        <strain evidence="2">IMI 127659i</strain>
    </source>
</reference>
<dbReference type="OrthoDB" id="2922289at2759"/>
<dbReference type="Proteomes" id="UP000750502">
    <property type="component" value="Unassembled WGS sequence"/>
</dbReference>
<protein>
    <submittedName>
        <fullName evidence="2">Uncharacterized protein</fullName>
    </submittedName>
</protein>
<name>A0A9P7L0Y0_9HYPO</name>
<dbReference type="InterPro" id="IPR012933">
    <property type="entry name" value="HicA_mRNA_interferase"/>
</dbReference>
<feature type="region of interest" description="Disordered" evidence="1">
    <location>
        <begin position="549"/>
        <end position="592"/>
    </location>
</feature>
<dbReference type="PANTHER" id="PTHR40788:SF2">
    <property type="entry name" value="CLR5 DOMAIN-CONTAINING PROTEIN"/>
    <property type="match status" value="1"/>
</dbReference>
<keyword evidence="3" id="KW-1185">Reference proteome</keyword>
<evidence type="ECO:0000313" key="2">
    <source>
        <dbReference type="EMBL" id="KAG5764826.1"/>
    </source>
</evidence>
<dbReference type="GO" id="GO:0003729">
    <property type="term" value="F:mRNA binding"/>
    <property type="evidence" value="ECO:0007669"/>
    <property type="project" value="InterPro"/>
</dbReference>
<accession>A0A9P7L0Y0</accession>
<dbReference type="EMBL" id="JADFTT010000230">
    <property type="protein sequence ID" value="KAG5764826.1"/>
    <property type="molecule type" value="Genomic_DNA"/>
</dbReference>
<feature type="region of interest" description="Disordered" evidence="1">
    <location>
        <begin position="314"/>
        <end position="340"/>
    </location>
</feature>
<dbReference type="Pfam" id="PF07927">
    <property type="entry name" value="HicA_toxin"/>
    <property type="match status" value="1"/>
</dbReference>
<evidence type="ECO:0000313" key="3">
    <source>
        <dbReference type="Proteomes" id="UP000750502"/>
    </source>
</evidence>
<proteinExistence type="predicted"/>
<reference evidence="2" key="2">
    <citation type="submission" date="2020-10" db="EMBL/GenBank/DDBJ databases">
        <authorList>
            <person name="Peck L.D."/>
            <person name="Nowell R.W."/>
            <person name="Flood J."/>
            <person name="Ryan M.J."/>
            <person name="Barraclough T.G."/>
        </authorList>
    </citation>
    <scope>NUCLEOTIDE SEQUENCE</scope>
    <source>
        <strain evidence="2">IMI 127659i</strain>
    </source>
</reference>
<gene>
    <name evidence="2" type="ORF">H9Q72_007093</name>
</gene>
<dbReference type="PANTHER" id="PTHR40788">
    <property type="entry name" value="CLR5 DOMAIN-CONTAINING PROTEIN-RELATED"/>
    <property type="match status" value="1"/>
</dbReference>
<evidence type="ECO:0000256" key="1">
    <source>
        <dbReference type="SAM" id="MobiDB-lite"/>
    </source>
</evidence>
<organism evidence="2 3">
    <name type="scientific">Fusarium xylarioides</name>
    <dbReference type="NCBI Taxonomy" id="221167"/>
    <lineage>
        <taxon>Eukaryota</taxon>
        <taxon>Fungi</taxon>
        <taxon>Dikarya</taxon>
        <taxon>Ascomycota</taxon>
        <taxon>Pezizomycotina</taxon>
        <taxon>Sordariomycetes</taxon>
        <taxon>Hypocreomycetidae</taxon>
        <taxon>Hypocreales</taxon>
        <taxon>Nectriaceae</taxon>
        <taxon>Fusarium</taxon>
        <taxon>Fusarium fujikuroi species complex</taxon>
    </lineage>
</organism>
<dbReference type="AlphaFoldDB" id="A0A9P7L0Y0"/>